<dbReference type="EMBL" id="BAAAZX010000007">
    <property type="protein sequence ID" value="GAA3993716.1"/>
    <property type="molecule type" value="Genomic_DNA"/>
</dbReference>
<sequence length="71" mass="6857">MRAVPVGVACMVPYVTVRGNGGVGVQASRLCGWCCGFRVDGAAGSAVVRGAAGSRGVDRAAGATDSGAVST</sequence>
<keyword evidence="2" id="KW-1185">Reference proteome</keyword>
<proteinExistence type="predicted"/>
<accession>A0ABP7R8U6</accession>
<protein>
    <submittedName>
        <fullName evidence="1">Uncharacterized protein</fullName>
    </submittedName>
</protein>
<name>A0ABP7R8U6_9ACTN</name>
<gene>
    <name evidence="1" type="ORF">GCM10022232_31800</name>
</gene>
<reference evidence="2" key="1">
    <citation type="journal article" date="2019" name="Int. J. Syst. Evol. Microbiol.">
        <title>The Global Catalogue of Microorganisms (GCM) 10K type strain sequencing project: providing services to taxonomists for standard genome sequencing and annotation.</title>
        <authorList>
            <consortium name="The Broad Institute Genomics Platform"/>
            <consortium name="The Broad Institute Genome Sequencing Center for Infectious Disease"/>
            <person name="Wu L."/>
            <person name="Ma J."/>
        </authorList>
    </citation>
    <scope>NUCLEOTIDE SEQUENCE [LARGE SCALE GENOMIC DNA]</scope>
    <source>
        <strain evidence="2">JCM 16924</strain>
    </source>
</reference>
<dbReference type="Proteomes" id="UP001500456">
    <property type="component" value="Unassembled WGS sequence"/>
</dbReference>
<comment type="caution">
    <text evidence="1">The sequence shown here is derived from an EMBL/GenBank/DDBJ whole genome shotgun (WGS) entry which is preliminary data.</text>
</comment>
<evidence type="ECO:0000313" key="1">
    <source>
        <dbReference type="EMBL" id="GAA3993716.1"/>
    </source>
</evidence>
<evidence type="ECO:0000313" key="2">
    <source>
        <dbReference type="Proteomes" id="UP001500456"/>
    </source>
</evidence>
<organism evidence="1 2">
    <name type="scientific">Streptomyces plumbiresistens</name>
    <dbReference type="NCBI Taxonomy" id="511811"/>
    <lineage>
        <taxon>Bacteria</taxon>
        <taxon>Bacillati</taxon>
        <taxon>Actinomycetota</taxon>
        <taxon>Actinomycetes</taxon>
        <taxon>Kitasatosporales</taxon>
        <taxon>Streptomycetaceae</taxon>
        <taxon>Streptomyces</taxon>
    </lineage>
</organism>